<dbReference type="PANTHER" id="PTHR35561:SF1">
    <property type="entry name" value="RNA 2',3'-CYCLIC PHOSPHODIESTERASE"/>
    <property type="match status" value="1"/>
</dbReference>
<keyword evidence="1 2" id="KW-0378">Hydrolase</keyword>
<feature type="short sequence motif" description="HXTX 1" evidence="2">
    <location>
        <begin position="40"/>
        <end position="43"/>
    </location>
</feature>
<dbReference type="AlphaFoldDB" id="C0EIB1"/>
<dbReference type="Gene3D" id="3.90.1140.10">
    <property type="entry name" value="Cyclic phosphodiesterase"/>
    <property type="match status" value="1"/>
</dbReference>
<dbReference type="InterPro" id="IPR009097">
    <property type="entry name" value="Cyclic_Pdiesterase"/>
</dbReference>
<dbReference type="HOGENOM" id="CLU_081251_3_3_9"/>
<keyword evidence="4" id="KW-1185">Reference proteome</keyword>
<evidence type="ECO:0000313" key="4">
    <source>
        <dbReference type="Proteomes" id="UP000003340"/>
    </source>
</evidence>
<sequence length="174" mass="19556">MRLFIAVQLSSPVKDTLCQAIESLKKRSLQGNFTRRENLHLTLAFLGETARLAAAKRVLDELKLPPPFSLTISGLGRFRREGGDIWWAGAEPNDALSDLATQLMARLERTGFPVEKRPFKPHLTLGRQVVLQGRPEELPPVKMEVDRISLMKSERLAGTLTYTEVYAKVFLPSD</sequence>
<dbReference type="EMBL" id="ACEC01000126">
    <property type="protein sequence ID" value="EEG28707.1"/>
    <property type="molecule type" value="Genomic_DNA"/>
</dbReference>
<reference evidence="3 4" key="2">
    <citation type="submission" date="2009-02" db="EMBL/GenBank/DDBJ databases">
        <title>Draft genome sequence of Clostridium methylpentosum (DSM 5476).</title>
        <authorList>
            <person name="Sudarsanam P."/>
            <person name="Ley R."/>
            <person name="Guruge J."/>
            <person name="Turnbaugh P.J."/>
            <person name="Mahowald M."/>
            <person name="Liep D."/>
            <person name="Gordon J."/>
        </authorList>
    </citation>
    <scope>NUCLEOTIDE SEQUENCE [LARGE SCALE GENOMIC DNA]</scope>
    <source>
        <strain evidence="3 4">DSM 5476</strain>
    </source>
</reference>
<evidence type="ECO:0000313" key="3">
    <source>
        <dbReference type="EMBL" id="EEG28707.1"/>
    </source>
</evidence>
<comment type="function">
    <text evidence="2">Hydrolyzes RNA 2',3'-cyclic phosphodiester to an RNA 2'-phosphomonoester.</text>
</comment>
<evidence type="ECO:0000256" key="1">
    <source>
        <dbReference type="ARBA" id="ARBA00022801"/>
    </source>
</evidence>
<comment type="caution">
    <text evidence="3">The sequence shown here is derived from an EMBL/GenBank/DDBJ whole genome shotgun (WGS) entry which is preliminary data.</text>
</comment>
<name>C0EIB1_9FIRM</name>
<proteinExistence type="inferred from homology"/>
<evidence type="ECO:0000256" key="2">
    <source>
        <dbReference type="HAMAP-Rule" id="MF_01940"/>
    </source>
</evidence>
<dbReference type="GO" id="GO:0008664">
    <property type="term" value="F:RNA 2',3'-cyclic 3'-phosphodiesterase activity"/>
    <property type="evidence" value="ECO:0007669"/>
    <property type="project" value="UniProtKB-EC"/>
</dbReference>
<dbReference type="Pfam" id="PF13563">
    <property type="entry name" value="2_5_RNA_ligase2"/>
    <property type="match status" value="1"/>
</dbReference>
<comment type="similarity">
    <text evidence="2">Belongs to the 2H phosphoesterase superfamily. ThpR family.</text>
</comment>
<dbReference type="eggNOG" id="COG1514">
    <property type="taxonomic scope" value="Bacteria"/>
</dbReference>
<dbReference type="GO" id="GO:0004113">
    <property type="term" value="F:2',3'-cyclic-nucleotide 3'-phosphodiesterase activity"/>
    <property type="evidence" value="ECO:0007669"/>
    <property type="project" value="InterPro"/>
</dbReference>
<gene>
    <name evidence="3" type="ORF">CLOSTMETH_03606</name>
</gene>
<dbReference type="NCBIfam" id="TIGR02258">
    <property type="entry name" value="2_5_ligase"/>
    <property type="match status" value="1"/>
</dbReference>
<reference evidence="3 4" key="1">
    <citation type="submission" date="2009-01" db="EMBL/GenBank/DDBJ databases">
        <authorList>
            <person name="Fulton L."/>
            <person name="Clifton S."/>
            <person name="Fulton B."/>
            <person name="Xu J."/>
            <person name="Minx P."/>
            <person name="Pepin K.H."/>
            <person name="Johnson M."/>
            <person name="Bhonagiri V."/>
            <person name="Nash W.E."/>
            <person name="Mardis E.R."/>
            <person name="Wilson R.K."/>
        </authorList>
    </citation>
    <scope>NUCLEOTIDE SEQUENCE [LARGE SCALE GENOMIC DNA]</scope>
    <source>
        <strain evidence="3 4">DSM 5476</strain>
    </source>
</reference>
<feature type="active site" description="Proton donor" evidence="2">
    <location>
        <position position="40"/>
    </location>
</feature>
<comment type="catalytic activity">
    <reaction evidence="2">
        <text>a 3'-end 2',3'-cyclophospho-ribonucleotide-RNA + H2O = a 3'-end 2'-phospho-ribonucleotide-RNA + H(+)</text>
        <dbReference type="Rhea" id="RHEA:11828"/>
        <dbReference type="Rhea" id="RHEA-COMP:10464"/>
        <dbReference type="Rhea" id="RHEA-COMP:17353"/>
        <dbReference type="ChEBI" id="CHEBI:15377"/>
        <dbReference type="ChEBI" id="CHEBI:15378"/>
        <dbReference type="ChEBI" id="CHEBI:83064"/>
        <dbReference type="ChEBI" id="CHEBI:173113"/>
        <dbReference type="EC" id="3.1.4.58"/>
    </reaction>
</comment>
<dbReference type="Proteomes" id="UP000003340">
    <property type="component" value="Unassembled WGS sequence"/>
</dbReference>
<dbReference type="GO" id="GO:0016874">
    <property type="term" value="F:ligase activity"/>
    <property type="evidence" value="ECO:0007669"/>
    <property type="project" value="UniProtKB-KW"/>
</dbReference>
<feature type="short sequence motif" description="HXTX 2" evidence="2">
    <location>
        <begin position="122"/>
        <end position="125"/>
    </location>
</feature>
<dbReference type="InterPro" id="IPR004175">
    <property type="entry name" value="RNA_CPDase"/>
</dbReference>
<dbReference type="HAMAP" id="MF_01940">
    <property type="entry name" value="RNA_CPDase"/>
    <property type="match status" value="1"/>
</dbReference>
<accession>C0EIB1</accession>
<dbReference type="STRING" id="537013.CLOSTMETH_03606"/>
<protein>
    <recommendedName>
        <fullName evidence="2">RNA 2',3'-cyclic phosphodiesterase</fullName>
        <shortName evidence="2">RNA 2',3'-CPDase</shortName>
        <ecNumber evidence="2">3.1.4.58</ecNumber>
    </recommendedName>
</protein>
<keyword evidence="3" id="KW-0436">Ligase</keyword>
<feature type="active site" description="Proton acceptor" evidence="2">
    <location>
        <position position="122"/>
    </location>
</feature>
<dbReference type="PANTHER" id="PTHR35561">
    <property type="entry name" value="RNA 2',3'-CYCLIC PHOSPHODIESTERASE"/>
    <property type="match status" value="1"/>
</dbReference>
<organism evidence="3 4">
    <name type="scientific">[Clostridium] methylpentosum DSM 5476</name>
    <dbReference type="NCBI Taxonomy" id="537013"/>
    <lineage>
        <taxon>Bacteria</taxon>
        <taxon>Bacillati</taxon>
        <taxon>Bacillota</taxon>
        <taxon>Clostridia</taxon>
        <taxon>Eubacteriales</taxon>
        <taxon>Oscillospiraceae</taxon>
        <taxon>Oscillospiraceae incertae sedis</taxon>
    </lineage>
</organism>
<dbReference type="EC" id="3.1.4.58" evidence="2"/>
<dbReference type="SUPFAM" id="SSF55144">
    <property type="entry name" value="LigT-like"/>
    <property type="match status" value="1"/>
</dbReference>